<sequence length="203" mass="22940">MYFPVQANNDQKLISQGEQIRKVPFNEMRPADALTWYARIFKFARPEIVEKLSCNVAKVTTAYSMEKFKNFGTSGRSNQIFQVLCFVGLTLGPARRTSHIVDLIDKEEVSSIAKSKPKAQVESSDYAVTIVITDDPTHGSVLLISPHYLDADKTNCFGLAEFTFMTFDEFKLKEGNPATAKHVNANWEPLKSFAAQWPMNLYM</sequence>
<dbReference type="Proteomes" id="UP000799118">
    <property type="component" value="Unassembled WGS sequence"/>
</dbReference>
<proteinExistence type="predicted"/>
<protein>
    <submittedName>
        <fullName evidence="1">Uncharacterized protein</fullName>
    </submittedName>
</protein>
<dbReference type="EMBL" id="ML769753">
    <property type="protein sequence ID" value="KAE9388246.1"/>
    <property type="molecule type" value="Genomic_DNA"/>
</dbReference>
<name>A0A6A4GS29_9AGAR</name>
<evidence type="ECO:0000313" key="2">
    <source>
        <dbReference type="Proteomes" id="UP000799118"/>
    </source>
</evidence>
<gene>
    <name evidence="1" type="ORF">BT96DRAFT_981120</name>
</gene>
<reference evidence="1" key="1">
    <citation type="journal article" date="2019" name="Environ. Microbiol.">
        <title>Fungal ecological strategies reflected in gene transcription - a case study of two litter decomposers.</title>
        <authorList>
            <person name="Barbi F."/>
            <person name="Kohler A."/>
            <person name="Barry K."/>
            <person name="Baskaran P."/>
            <person name="Daum C."/>
            <person name="Fauchery L."/>
            <person name="Ihrmark K."/>
            <person name="Kuo A."/>
            <person name="LaButti K."/>
            <person name="Lipzen A."/>
            <person name="Morin E."/>
            <person name="Grigoriev I.V."/>
            <person name="Henrissat B."/>
            <person name="Lindahl B."/>
            <person name="Martin F."/>
        </authorList>
    </citation>
    <scope>NUCLEOTIDE SEQUENCE</scope>
    <source>
        <strain evidence="1">JB14</strain>
    </source>
</reference>
<evidence type="ECO:0000313" key="1">
    <source>
        <dbReference type="EMBL" id="KAE9388246.1"/>
    </source>
</evidence>
<dbReference type="AlphaFoldDB" id="A0A6A4GS29"/>
<organism evidence="1 2">
    <name type="scientific">Gymnopus androsaceus JB14</name>
    <dbReference type="NCBI Taxonomy" id="1447944"/>
    <lineage>
        <taxon>Eukaryota</taxon>
        <taxon>Fungi</taxon>
        <taxon>Dikarya</taxon>
        <taxon>Basidiomycota</taxon>
        <taxon>Agaricomycotina</taxon>
        <taxon>Agaricomycetes</taxon>
        <taxon>Agaricomycetidae</taxon>
        <taxon>Agaricales</taxon>
        <taxon>Marasmiineae</taxon>
        <taxon>Omphalotaceae</taxon>
        <taxon>Gymnopus</taxon>
    </lineage>
</organism>
<keyword evidence="2" id="KW-1185">Reference proteome</keyword>
<accession>A0A6A4GS29</accession>